<dbReference type="Pfam" id="PF09830">
    <property type="entry name" value="ATP_transf"/>
    <property type="match status" value="1"/>
</dbReference>
<evidence type="ECO:0008006" key="5">
    <source>
        <dbReference type="Google" id="ProtNLM"/>
    </source>
</evidence>
<dbReference type="RefSeq" id="WP_342853607.1">
    <property type="nucleotide sequence ID" value="NZ_JBBMRA010000001.1"/>
</dbReference>
<dbReference type="Proteomes" id="UP001449225">
    <property type="component" value="Unassembled WGS sequence"/>
</dbReference>
<dbReference type="Gene3D" id="3.30.428.70">
    <property type="match status" value="1"/>
</dbReference>
<reference evidence="3 4" key="1">
    <citation type="submission" date="2024-03" db="EMBL/GenBank/DDBJ databases">
        <title>Community enrichment and isolation of bacterial strains for fucoidan degradation.</title>
        <authorList>
            <person name="Sichert A."/>
        </authorList>
    </citation>
    <scope>NUCLEOTIDE SEQUENCE [LARGE SCALE GENOMIC DNA]</scope>
    <source>
        <strain evidence="3 4">AS76</strain>
    </source>
</reference>
<dbReference type="InterPro" id="IPR043171">
    <property type="entry name" value="Ap4A_phos1/2-like"/>
</dbReference>
<dbReference type="PIRSF" id="PIRSF000846">
    <property type="entry name" value="ATP_adenylyltr"/>
    <property type="match status" value="1"/>
</dbReference>
<protein>
    <recommendedName>
        <fullName evidence="5">ATP adenylyltransferase</fullName>
    </recommendedName>
</protein>
<proteinExistence type="predicted"/>
<dbReference type="InterPro" id="IPR045759">
    <property type="entry name" value="Ap4A_phos1/2_N"/>
</dbReference>
<evidence type="ECO:0000259" key="2">
    <source>
        <dbReference type="Pfam" id="PF19327"/>
    </source>
</evidence>
<gene>
    <name evidence="3" type="ORF">WNY58_02460</name>
</gene>
<dbReference type="EMBL" id="JBBMRA010000001">
    <property type="protein sequence ID" value="MEM5535246.1"/>
    <property type="molecule type" value="Genomic_DNA"/>
</dbReference>
<dbReference type="PANTHER" id="PTHR38420">
    <property type="entry name" value="AP-4-A PHOSPHORYLASE II"/>
    <property type="match status" value="1"/>
</dbReference>
<organism evidence="3 4">
    <name type="scientific">Neptuniibacter pectenicola</name>
    <dbReference type="NCBI Taxonomy" id="1806669"/>
    <lineage>
        <taxon>Bacteria</taxon>
        <taxon>Pseudomonadati</taxon>
        <taxon>Pseudomonadota</taxon>
        <taxon>Gammaproteobacteria</taxon>
        <taxon>Oceanospirillales</taxon>
        <taxon>Oceanospirillaceae</taxon>
        <taxon>Neptuniibacter</taxon>
    </lineage>
</organism>
<dbReference type="InterPro" id="IPR019200">
    <property type="entry name" value="ATP_adenylylTrfase_C"/>
</dbReference>
<feature type="domain" description="ATP adenylyltransferase C-terminal" evidence="1">
    <location>
        <begin position="181"/>
        <end position="291"/>
    </location>
</feature>
<dbReference type="PANTHER" id="PTHR38420:SF1">
    <property type="entry name" value="PUTATIVE (AFU_ORTHOLOGUE AFUA_5G14690)-RELATED"/>
    <property type="match status" value="1"/>
</dbReference>
<keyword evidence="4" id="KW-1185">Reference proteome</keyword>
<evidence type="ECO:0000313" key="3">
    <source>
        <dbReference type="EMBL" id="MEM5535246.1"/>
    </source>
</evidence>
<sequence>MVFTLWDNVAQVTQKAITVGALETLNTSVRTQQDGELTFHIHILKNLKNKPRLEPTDTNSQRQLDTDPFLPHEQALFVSQVGDTHKCLLNKYNVLNDHILLVTQAFEEQSNVLNQADFNALQQCLCAAPALAFYNSGQTAGASQRHKHLQLVKLPDQPEQLIAFYPQLSALHDEVPRTLADLPFRHAALALPPNLFAAEHMYNNDNATQLKQLYDRLRMTLGIEKKEDKVSSDYNLLITPDWMLMIPRSEECFAGLSLNALAFSGSILVKSEAQAQQIIDAGLANALTAVSSTRHGSD</sequence>
<name>A0ABU9TPC1_9GAMM</name>
<evidence type="ECO:0000313" key="4">
    <source>
        <dbReference type="Proteomes" id="UP001449225"/>
    </source>
</evidence>
<comment type="caution">
    <text evidence="3">The sequence shown here is derived from an EMBL/GenBank/DDBJ whole genome shotgun (WGS) entry which is preliminary data.</text>
</comment>
<evidence type="ECO:0000259" key="1">
    <source>
        <dbReference type="Pfam" id="PF09830"/>
    </source>
</evidence>
<dbReference type="SUPFAM" id="SSF54197">
    <property type="entry name" value="HIT-like"/>
    <property type="match status" value="1"/>
</dbReference>
<dbReference type="InterPro" id="IPR036265">
    <property type="entry name" value="HIT-like_sf"/>
</dbReference>
<accession>A0ABU9TPC1</accession>
<feature type="domain" description="Ap4A phosphorylase 1/2 N-terminal" evidence="2">
    <location>
        <begin position="4"/>
        <end position="159"/>
    </location>
</feature>
<dbReference type="InterPro" id="IPR009163">
    <property type="entry name" value="Ap4A_phos1/2"/>
</dbReference>
<dbReference type="Pfam" id="PF19327">
    <property type="entry name" value="Ap4A_phos_N"/>
    <property type="match status" value="1"/>
</dbReference>